<dbReference type="AlphaFoldDB" id="A0A317U8N8"/>
<reference evidence="2 3" key="1">
    <citation type="submission" date="2018-05" db="EMBL/GenBank/DDBJ databases">
        <title>Legionella qingyii sp.nov., whole genome shotgun sequence.</title>
        <authorList>
            <person name="Wu H."/>
            <person name="Zhu Q."/>
            <person name="Hu C."/>
        </authorList>
    </citation>
    <scope>NUCLEOTIDE SEQUENCE [LARGE SCALE GENOMIC DNA]</scope>
    <source>
        <strain evidence="2 3">HEB18</strain>
    </source>
</reference>
<evidence type="ECO:0000313" key="3">
    <source>
        <dbReference type="Proteomes" id="UP000247152"/>
    </source>
</evidence>
<name>A0A317U8N8_9GAMM</name>
<accession>A0A317U8N8</accession>
<feature type="transmembrane region" description="Helical" evidence="1">
    <location>
        <begin position="34"/>
        <end position="51"/>
    </location>
</feature>
<sequence>MCCTEVKADVGLVLYFGLVDIISLNRVVGLCKETLLSGVVLAFAMDFFVFLETVKILRLGSSEPTAVCVVIREVGEVG</sequence>
<organism evidence="2 3">
    <name type="scientific">Legionella qingyii</name>
    <dbReference type="NCBI Taxonomy" id="2184757"/>
    <lineage>
        <taxon>Bacteria</taxon>
        <taxon>Pseudomonadati</taxon>
        <taxon>Pseudomonadota</taxon>
        <taxon>Gammaproteobacteria</taxon>
        <taxon>Legionellales</taxon>
        <taxon>Legionellaceae</taxon>
        <taxon>Legionella</taxon>
    </lineage>
</organism>
<keyword evidence="1" id="KW-0472">Membrane</keyword>
<evidence type="ECO:0000313" key="2">
    <source>
        <dbReference type="EMBL" id="PWY57067.1"/>
    </source>
</evidence>
<evidence type="ECO:0000256" key="1">
    <source>
        <dbReference type="SAM" id="Phobius"/>
    </source>
</evidence>
<comment type="caution">
    <text evidence="2">The sequence shown here is derived from an EMBL/GenBank/DDBJ whole genome shotgun (WGS) entry which is preliminary data.</text>
</comment>
<protein>
    <submittedName>
        <fullName evidence="2">Uncharacterized protein</fullName>
    </submittedName>
</protein>
<proteinExistence type="predicted"/>
<feature type="transmembrane region" description="Helical" evidence="1">
    <location>
        <begin position="12"/>
        <end position="28"/>
    </location>
</feature>
<keyword evidence="1" id="KW-1133">Transmembrane helix</keyword>
<dbReference type="Proteomes" id="UP000247152">
    <property type="component" value="Unassembled WGS sequence"/>
</dbReference>
<dbReference type="EMBL" id="QHJG01000004">
    <property type="protein sequence ID" value="PWY57067.1"/>
    <property type="molecule type" value="Genomic_DNA"/>
</dbReference>
<keyword evidence="1" id="KW-0812">Transmembrane</keyword>
<gene>
    <name evidence="2" type="ORF">DGG96_03520</name>
</gene>